<dbReference type="RefSeq" id="WP_012594016.1">
    <property type="nucleotide sequence ID" value="NC_011726.1"/>
</dbReference>
<gene>
    <name evidence="2" type="ordered locus">PCC8801_0653</name>
</gene>
<sequence>MSISSSLSYLIKISITLMTLALGSMAVSTAALAQEEVITDPKPLEIHRGTVQDLGGTEAKTREEWLGGVGGEYTSTDENPDKRSQYMVEKTPYEAKRDGLNVTLPEHDASLGEVQRPSMRLPLINF</sequence>
<dbReference type="KEGG" id="cyp:PCC8801_0653"/>
<evidence type="ECO:0000256" key="1">
    <source>
        <dbReference type="SAM" id="SignalP"/>
    </source>
</evidence>
<dbReference type="eggNOG" id="ENOG5032GPW">
    <property type="taxonomic scope" value="Bacteria"/>
</dbReference>
<name>B7JXI3_RIPO1</name>
<dbReference type="HOGENOM" id="CLU_161886_0_0_3"/>
<protein>
    <submittedName>
        <fullName evidence="2">Uncharacterized protein</fullName>
    </submittedName>
</protein>
<evidence type="ECO:0000313" key="2">
    <source>
        <dbReference type="EMBL" id="ACK64740.1"/>
    </source>
</evidence>
<keyword evidence="1" id="KW-0732">Signal</keyword>
<proteinExistence type="predicted"/>
<dbReference type="EMBL" id="CP001287">
    <property type="protein sequence ID" value="ACK64740.1"/>
    <property type="molecule type" value="Genomic_DNA"/>
</dbReference>
<keyword evidence="3" id="KW-1185">Reference proteome</keyword>
<dbReference type="OrthoDB" id="427802at2"/>
<feature type="chain" id="PRO_5002858589" evidence="1">
    <location>
        <begin position="34"/>
        <end position="126"/>
    </location>
</feature>
<organism evidence="2 3">
    <name type="scientific">Rippkaea orientalis (strain PCC 8801 / RF-1)</name>
    <name type="common">Cyanothece sp. (strain PCC 8801)</name>
    <dbReference type="NCBI Taxonomy" id="41431"/>
    <lineage>
        <taxon>Bacteria</taxon>
        <taxon>Bacillati</taxon>
        <taxon>Cyanobacteriota</taxon>
        <taxon>Cyanophyceae</taxon>
        <taxon>Oscillatoriophycideae</taxon>
        <taxon>Chroococcales</taxon>
        <taxon>Aphanothecaceae</taxon>
        <taxon>Rippkaea</taxon>
        <taxon>Rippkaea orientalis</taxon>
    </lineage>
</organism>
<feature type="signal peptide" evidence="1">
    <location>
        <begin position="1"/>
        <end position="33"/>
    </location>
</feature>
<dbReference type="Proteomes" id="UP000008204">
    <property type="component" value="Chromosome"/>
</dbReference>
<reference evidence="3" key="1">
    <citation type="journal article" date="2011" name="MBio">
        <title>Novel metabolic attributes of the genus Cyanothece, comprising a group of unicellular nitrogen-fixing Cyanobacteria.</title>
        <authorList>
            <person name="Bandyopadhyay A."/>
            <person name="Elvitigala T."/>
            <person name="Welsh E."/>
            <person name="Stockel J."/>
            <person name="Liberton M."/>
            <person name="Min H."/>
            <person name="Sherman L.A."/>
            <person name="Pakrasi H.B."/>
        </authorList>
    </citation>
    <scope>NUCLEOTIDE SEQUENCE [LARGE SCALE GENOMIC DNA]</scope>
    <source>
        <strain evidence="3">PCC 8801</strain>
    </source>
</reference>
<accession>B7JXI3</accession>
<dbReference type="AlphaFoldDB" id="B7JXI3"/>
<evidence type="ECO:0000313" key="3">
    <source>
        <dbReference type="Proteomes" id="UP000008204"/>
    </source>
</evidence>